<dbReference type="Pfam" id="PF07686">
    <property type="entry name" value="V-set"/>
    <property type="match status" value="1"/>
</dbReference>
<dbReference type="Gene3D" id="2.60.40.10">
    <property type="entry name" value="Immunoglobulins"/>
    <property type="match status" value="2"/>
</dbReference>
<dbReference type="GeneID" id="106495326"/>
<dbReference type="InterPro" id="IPR036179">
    <property type="entry name" value="Ig-like_dom_sf"/>
</dbReference>
<dbReference type="SMART" id="SM00409">
    <property type="entry name" value="IG"/>
    <property type="match status" value="2"/>
</dbReference>
<dbReference type="PANTHER" id="PTHR44549:SF1">
    <property type="entry name" value="ENDOTHELIAL CELL-SELECTIVE ADHESION MOLECULE"/>
    <property type="match status" value="1"/>
</dbReference>
<dbReference type="Proteomes" id="UP001652627">
    <property type="component" value="Chromosome 23"/>
</dbReference>
<dbReference type="InterPro" id="IPR007110">
    <property type="entry name" value="Ig-like_dom"/>
</dbReference>
<name>A0ABM4FMR0_9AVES</name>
<feature type="signal peptide" evidence="3">
    <location>
        <begin position="1"/>
        <end position="19"/>
    </location>
</feature>
<evidence type="ECO:0000259" key="4">
    <source>
        <dbReference type="PROSITE" id="PS50835"/>
    </source>
</evidence>
<dbReference type="RefSeq" id="XP_067166238.1">
    <property type="nucleotide sequence ID" value="XM_067310137.1"/>
</dbReference>
<evidence type="ECO:0000313" key="6">
    <source>
        <dbReference type="RefSeq" id="XP_067166238.1"/>
    </source>
</evidence>
<keyword evidence="5" id="KW-1185">Reference proteome</keyword>
<dbReference type="Pfam" id="PF13927">
    <property type="entry name" value="Ig_3"/>
    <property type="match status" value="1"/>
</dbReference>
<dbReference type="InterPro" id="IPR003599">
    <property type="entry name" value="Ig_sub"/>
</dbReference>
<keyword evidence="2" id="KW-0812">Transmembrane</keyword>
<evidence type="ECO:0000313" key="5">
    <source>
        <dbReference type="Proteomes" id="UP001652627"/>
    </source>
</evidence>
<gene>
    <name evidence="6" type="primary">ESAM</name>
</gene>
<keyword evidence="2" id="KW-0472">Membrane</keyword>
<dbReference type="PROSITE" id="PS50835">
    <property type="entry name" value="IG_LIKE"/>
    <property type="match status" value="1"/>
</dbReference>
<feature type="transmembrane region" description="Helical" evidence="2">
    <location>
        <begin position="236"/>
        <end position="258"/>
    </location>
</feature>
<feature type="chain" id="PRO_5047005483" evidence="3">
    <location>
        <begin position="20"/>
        <end position="372"/>
    </location>
</feature>
<feature type="domain" description="Ig-like" evidence="4">
    <location>
        <begin position="142"/>
        <end position="229"/>
    </location>
</feature>
<protein>
    <submittedName>
        <fullName evidence="6">Endothelial cell-selective adhesion molecule</fullName>
    </submittedName>
</protein>
<keyword evidence="2" id="KW-1133">Transmembrane helix</keyword>
<dbReference type="SUPFAM" id="SSF48726">
    <property type="entry name" value="Immunoglobulin"/>
    <property type="match status" value="2"/>
</dbReference>
<dbReference type="InterPro" id="IPR003598">
    <property type="entry name" value="Ig_sub2"/>
</dbReference>
<accession>A0ABM4FMR0</accession>
<evidence type="ECO:0000256" key="1">
    <source>
        <dbReference type="SAM" id="MobiDB-lite"/>
    </source>
</evidence>
<dbReference type="InterPro" id="IPR013783">
    <property type="entry name" value="Ig-like_fold"/>
</dbReference>
<dbReference type="PANTHER" id="PTHR44549">
    <property type="entry name" value="ENDOTHELIAL CELL-SELECTIVE ADHESION MOLECULE"/>
    <property type="match status" value="1"/>
</dbReference>
<dbReference type="InterPro" id="IPR013106">
    <property type="entry name" value="Ig_V-set"/>
</dbReference>
<dbReference type="InterPro" id="IPR042757">
    <property type="entry name" value="ESAM"/>
</dbReference>
<dbReference type="SMART" id="SM00408">
    <property type="entry name" value="IGc2"/>
    <property type="match status" value="1"/>
</dbReference>
<feature type="region of interest" description="Disordered" evidence="1">
    <location>
        <begin position="293"/>
        <end position="322"/>
    </location>
</feature>
<evidence type="ECO:0000256" key="3">
    <source>
        <dbReference type="SAM" id="SignalP"/>
    </source>
</evidence>
<proteinExistence type="predicted"/>
<organism evidence="5 6">
    <name type="scientific">Apteryx mantelli</name>
    <name type="common">North Island brown kiwi</name>
    <dbReference type="NCBI Taxonomy" id="2696672"/>
    <lineage>
        <taxon>Eukaryota</taxon>
        <taxon>Metazoa</taxon>
        <taxon>Chordata</taxon>
        <taxon>Craniata</taxon>
        <taxon>Vertebrata</taxon>
        <taxon>Euteleostomi</taxon>
        <taxon>Archelosauria</taxon>
        <taxon>Archosauria</taxon>
        <taxon>Dinosauria</taxon>
        <taxon>Saurischia</taxon>
        <taxon>Theropoda</taxon>
        <taxon>Coelurosauria</taxon>
        <taxon>Aves</taxon>
        <taxon>Palaeognathae</taxon>
        <taxon>Apterygiformes</taxon>
        <taxon>Apterygidae</taxon>
        <taxon>Apteryx</taxon>
    </lineage>
</organism>
<keyword evidence="3" id="KW-0732">Signal</keyword>
<reference evidence="6" key="1">
    <citation type="submission" date="2025-08" db="UniProtKB">
        <authorList>
            <consortium name="RefSeq"/>
        </authorList>
    </citation>
    <scope>IDENTIFICATION</scope>
    <source>
        <tissue evidence="6">Blood</tissue>
    </source>
</reference>
<sequence length="372" mass="38145">MRALPGAALALAALLGVSAATLEVHVASGSVSAVEGQRAVLPVWYTSASRKTPYVTWLLHQAGADPFQILTYLDGTVKVEETFLKPRVGFLHPVTSRNLSVLINGTRERDSGQYVCTVNVPDDGAGGGRNVGVVNLTVLVPPDAPACRLHGSVAVGADVTLSCSSRKGKPAPAYRWRRAAPVAQVFFPPVQDGAQGTLKLSNLSTDMSGVYVCVAENRAGSATCNVTLEVFSGSNAAVIAGAVLGSLVGFGLLVFLGLQLRVYRRKKRDGQEEVANEIKEDAVAPKTLSWAKSADAASRSSTPSLAPGASARPGGSRAPSETASILGAAAAAGPANGVPGSQGRRQLPAASLTRMGAVAVMVPAQSQAGSLV</sequence>
<evidence type="ECO:0000256" key="2">
    <source>
        <dbReference type="SAM" id="Phobius"/>
    </source>
</evidence>